<evidence type="ECO:0000313" key="2">
    <source>
        <dbReference type="EMBL" id="PPU66908.1"/>
    </source>
</evidence>
<dbReference type="PANTHER" id="PTHR30595">
    <property type="entry name" value="GLPR-RELATED TRANSCRIPTIONAL REPRESSOR"/>
    <property type="match status" value="1"/>
</dbReference>
<dbReference type="OrthoDB" id="9807853at2"/>
<proteinExistence type="predicted"/>
<feature type="domain" description="Schlafen AlbA-2" evidence="1">
    <location>
        <begin position="23"/>
        <end position="139"/>
    </location>
</feature>
<dbReference type="GO" id="GO:0005524">
    <property type="term" value="F:ATP binding"/>
    <property type="evidence" value="ECO:0007669"/>
    <property type="project" value="UniProtKB-KW"/>
</dbReference>
<comment type="caution">
    <text evidence="2">The sequence shown here is derived from an EMBL/GenBank/DDBJ whole genome shotgun (WGS) entry which is preliminary data.</text>
</comment>
<keyword evidence="2" id="KW-0067">ATP-binding</keyword>
<reference evidence="3" key="1">
    <citation type="submission" date="2016-08" db="EMBL/GenBank/DDBJ databases">
        <authorList>
            <person name="Merda D."/>
            <person name="Briand M."/>
            <person name="Taghouti G."/>
            <person name="Carrere S."/>
            <person name="Gouzy J."/>
            <person name="Portier P."/>
            <person name="Jacques M.-A."/>
            <person name="Fischer-Le Saux M."/>
        </authorList>
    </citation>
    <scope>NUCLEOTIDE SEQUENCE [LARGE SCALE GENOMIC DNA]</scope>
    <source>
        <strain evidence="3">CFBP4643</strain>
    </source>
</reference>
<organism evidence="2 3">
    <name type="scientific">Xanthomonas pisi</name>
    <dbReference type="NCBI Taxonomy" id="56457"/>
    <lineage>
        <taxon>Bacteria</taxon>
        <taxon>Pseudomonadati</taxon>
        <taxon>Pseudomonadota</taxon>
        <taxon>Gammaproteobacteria</taxon>
        <taxon>Lysobacterales</taxon>
        <taxon>Lysobacteraceae</taxon>
        <taxon>Xanthomonas</taxon>
    </lineage>
</organism>
<evidence type="ECO:0000313" key="3">
    <source>
        <dbReference type="Proteomes" id="UP000238191"/>
    </source>
</evidence>
<accession>A0A2S7CZ85</accession>
<dbReference type="EMBL" id="MDEI01000019">
    <property type="protein sequence ID" value="PPU66908.1"/>
    <property type="molecule type" value="Genomic_DNA"/>
</dbReference>
<keyword evidence="3" id="KW-1185">Reference proteome</keyword>
<evidence type="ECO:0000259" key="1">
    <source>
        <dbReference type="Pfam" id="PF04326"/>
    </source>
</evidence>
<dbReference type="InterPro" id="IPR007421">
    <property type="entry name" value="Schlafen_AlbA_2_dom"/>
</dbReference>
<dbReference type="InterPro" id="IPR038461">
    <property type="entry name" value="Schlafen_AlbA_2_dom_sf"/>
</dbReference>
<dbReference type="AlphaFoldDB" id="A0A2S7CZ85"/>
<protein>
    <submittedName>
        <fullName evidence="2">ATP-binding protein</fullName>
    </submittedName>
</protein>
<dbReference type="PANTHER" id="PTHR30595:SF6">
    <property type="entry name" value="SCHLAFEN ALBA-2 DOMAIN-CONTAINING PROTEIN"/>
    <property type="match status" value="1"/>
</dbReference>
<dbReference type="Pfam" id="PF04326">
    <property type="entry name" value="SLFN_AlbA_2"/>
    <property type="match status" value="1"/>
</dbReference>
<dbReference type="RefSeq" id="WP_046964067.1">
    <property type="nucleotide sequence ID" value="NZ_MDEI01000019.1"/>
</dbReference>
<name>A0A2S7CZ85_9XANT</name>
<gene>
    <name evidence="2" type="ORF">XpiCFBP4643_18420</name>
</gene>
<dbReference type="Proteomes" id="UP000238191">
    <property type="component" value="Unassembled WGS sequence"/>
</dbReference>
<keyword evidence="2" id="KW-0547">Nucleotide-binding</keyword>
<sequence>MTIEPWADAQLSEALPRIAQCGESESVEFKRELPKQVRDLAKEIAAFASSGGGQLLLGVADDGSIPGIANAHDPAVRDDFERRVVGVCQIIDPPVRPQINWASVNGGGVLVVTVKKGSESLYYVDSRAYIRHGTVSRPATPAEIRAALVSGEPAEGAKNHPELSALADVLANVRRWSDTDAEMRSLKPWVDEWSADAENYASKLSDLSVTDWAVESRVNEKLDATAEKLDELAQFRHYLGGGDSFDDVSNAAGFAAAELMRELVDPVQVSEETQREVLETVAKLARKLAQIWDRAGKEIFDGRVEKAQQETYGVGQQIAKWTYFRLSLLPESTRLDLRRIGLGLLQLVSMRVYMDGGASLQRIVDDAQVLVNELKSSVESFPRFDR</sequence>
<dbReference type="Gene3D" id="3.30.950.30">
    <property type="entry name" value="Schlafen, AAA domain"/>
    <property type="match status" value="1"/>
</dbReference>